<reference evidence="1 2" key="1">
    <citation type="journal article" date="2023" name="Microb. Genom.">
        <title>Mesoterricola silvestris gen. nov., sp. nov., Mesoterricola sediminis sp. nov., Geothrix oryzae sp. nov., Geothrix edaphica sp. nov., Geothrix rubra sp. nov., and Geothrix limicola sp. nov., six novel members of Acidobacteriota isolated from soils.</title>
        <authorList>
            <person name="Weisberg A.J."/>
            <person name="Pearce E."/>
            <person name="Kramer C.G."/>
            <person name="Chang J.H."/>
            <person name="Clarke C.R."/>
        </authorList>
    </citation>
    <scope>NUCLEOTIDE SEQUENCE [LARGE SCALE GENOMIC DNA]</scope>
    <source>
        <strain evidence="1 2">NE20-4-1</strain>
    </source>
</reference>
<dbReference type="RefSeq" id="WP_159040962.1">
    <property type="nucleotide sequence ID" value="NZ_JABXWF010000027.1"/>
</dbReference>
<gene>
    <name evidence="1" type="ORF">PV383_47460</name>
</gene>
<dbReference type="EMBL" id="JARAWJ010000112">
    <property type="protein sequence ID" value="MDX3044741.1"/>
    <property type="molecule type" value="Genomic_DNA"/>
</dbReference>
<protein>
    <recommendedName>
        <fullName evidence="3">TetR family transcriptional regulator</fullName>
    </recommendedName>
</protein>
<sequence>MESLIMGYGLFGTHALVGERRGSNSAEQEAAIRRRLDRMIQACLDD</sequence>
<evidence type="ECO:0008006" key="3">
    <source>
        <dbReference type="Google" id="ProtNLM"/>
    </source>
</evidence>
<proteinExistence type="predicted"/>
<dbReference type="Proteomes" id="UP001282474">
    <property type="component" value="Unassembled WGS sequence"/>
</dbReference>
<keyword evidence="2" id="KW-1185">Reference proteome</keyword>
<accession>A0ABU4N5G4</accession>
<evidence type="ECO:0000313" key="1">
    <source>
        <dbReference type="EMBL" id="MDX3044741.1"/>
    </source>
</evidence>
<organism evidence="1 2">
    <name type="scientific">Streptomyces caniscabiei</name>
    <dbReference type="NCBI Taxonomy" id="2746961"/>
    <lineage>
        <taxon>Bacteria</taxon>
        <taxon>Bacillati</taxon>
        <taxon>Actinomycetota</taxon>
        <taxon>Actinomycetes</taxon>
        <taxon>Kitasatosporales</taxon>
        <taxon>Streptomycetaceae</taxon>
        <taxon>Streptomyces</taxon>
    </lineage>
</organism>
<evidence type="ECO:0000313" key="2">
    <source>
        <dbReference type="Proteomes" id="UP001282474"/>
    </source>
</evidence>
<name>A0ABU4N5G4_9ACTN</name>
<comment type="caution">
    <text evidence="1">The sequence shown here is derived from an EMBL/GenBank/DDBJ whole genome shotgun (WGS) entry which is preliminary data.</text>
</comment>